<dbReference type="SUPFAM" id="SSF75005">
    <property type="entry name" value="Arabinanase/levansucrase/invertase"/>
    <property type="match status" value="1"/>
</dbReference>
<feature type="domain" description="Beta-xylosidase C-terminal Concanavalin A-like" evidence="8">
    <location>
        <begin position="379"/>
        <end position="554"/>
    </location>
</feature>
<dbReference type="EMBL" id="FUZV01000001">
    <property type="protein sequence ID" value="SKC60139.1"/>
    <property type="molecule type" value="Genomic_DNA"/>
</dbReference>
<dbReference type="SUPFAM" id="SSF49899">
    <property type="entry name" value="Concanavalin A-like lectins/glucanases"/>
    <property type="match status" value="1"/>
</dbReference>
<dbReference type="Gene3D" id="2.115.10.20">
    <property type="entry name" value="Glycosyl hydrolase domain, family 43"/>
    <property type="match status" value="1"/>
</dbReference>
<feature type="active site" description="Proton donor" evidence="4">
    <location>
        <position position="237"/>
    </location>
</feature>
<evidence type="ECO:0000256" key="3">
    <source>
        <dbReference type="ARBA" id="ARBA00023295"/>
    </source>
</evidence>
<evidence type="ECO:0000256" key="7">
    <source>
        <dbReference type="SAM" id="SignalP"/>
    </source>
</evidence>
<dbReference type="GO" id="GO:0005975">
    <property type="term" value="P:carbohydrate metabolic process"/>
    <property type="evidence" value="ECO:0007669"/>
    <property type="project" value="InterPro"/>
</dbReference>
<dbReference type="Pfam" id="PF17851">
    <property type="entry name" value="GH43_C2"/>
    <property type="match status" value="1"/>
</dbReference>
<dbReference type="RefSeq" id="WP_079723775.1">
    <property type="nucleotide sequence ID" value="NZ_BMCL01000002.1"/>
</dbReference>
<feature type="site" description="Important for catalytic activity, responsible for pKa modulation of the active site Glu and correct orientation of both the proton donor and substrate" evidence="5">
    <location>
        <position position="172"/>
    </location>
</feature>
<protein>
    <submittedName>
        <fullName evidence="9">Alpha-N-arabinofuranosidase</fullName>
    </submittedName>
</protein>
<feature type="signal peptide" evidence="7">
    <location>
        <begin position="1"/>
        <end position="25"/>
    </location>
</feature>
<reference evidence="9 10" key="1">
    <citation type="submission" date="2017-02" db="EMBL/GenBank/DDBJ databases">
        <authorList>
            <person name="Peterson S.W."/>
        </authorList>
    </citation>
    <scope>NUCLEOTIDE SEQUENCE [LARGE SCALE GENOMIC DNA]</scope>
    <source>
        <strain evidence="9 10">P15</strain>
    </source>
</reference>
<dbReference type="PANTHER" id="PTHR42812">
    <property type="entry name" value="BETA-XYLOSIDASE"/>
    <property type="match status" value="1"/>
</dbReference>
<proteinExistence type="inferred from homology"/>
<evidence type="ECO:0000256" key="4">
    <source>
        <dbReference type="PIRSR" id="PIRSR606710-1"/>
    </source>
</evidence>
<keyword evidence="2 6" id="KW-0378">Hydrolase</keyword>
<dbReference type="AlphaFoldDB" id="A0A1T5K9H5"/>
<name>A0A1T5K9H5_9GAMM</name>
<evidence type="ECO:0000256" key="1">
    <source>
        <dbReference type="ARBA" id="ARBA00009865"/>
    </source>
</evidence>
<gene>
    <name evidence="9" type="ORF">SAMN06296058_1478</name>
</gene>
<evidence type="ECO:0000256" key="5">
    <source>
        <dbReference type="PIRSR" id="PIRSR606710-2"/>
    </source>
</evidence>
<dbReference type="GO" id="GO:0004553">
    <property type="term" value="F:hydrolase activity, hydrolyzing O-glycosyl compounds"/>
    <property type="evidence" value="ECO:0007669"/>
    <property type="project" value="InterPro"/>
</dbReference>
<keyword evidence="3 6" id="KW-0326">Glycosidase</keyword>
<dbReference type="CDD" id="cd18617">
    <property type="entry name" value="GH43_XynB-like"/>
    <property type="match status" value="1"/>
</dbReference>
<dbReference type="STRING" id="428993.SAMN06296058_1478"/>
<comment type="similarity">
    <text evidence="1 6">Belongs to the glycosyl hydrolase 43 family.</text>
</comment>
<keyword evidence="10" id="KW-1185">Reference proteome</keyword>
<dbReference type="InterPro" id="IPR051795">
    <property type="entry name" value="Glycosyl_Hydrlase_43"/>
</dbReference>
<evidence type="ECO:0000313" key="10">
    <source>
        <dbReference type="Proteomes" id="UP000190341"/>
    </source>
</evidence>
<keyword evidence="7" id="KW-0732">Signal</keyword>
<dbReference type="InterPro" id="IPR023296">
    <property type="entry name" value="Glyco_hydro_beta-prop_sf"/>
</dbReference>
<dbReference type="InterPro" id="IPR006710">
    <property type="entry name" value="Glyco_hydro_43"/>
</dbReference>
<evidence type="ECO:0000259" key="8">
    <source>
        <dbReference type="Pfam" id="PF17851"/>
    </source>
</evidence>
<dbReference type="InterPro" id="IPR013320">
    <property type="entry name" value="ConA-like_dom_sf"/>
</dbReference>
<accession>A0A1T5K9H5</accession>
<dbReference type="PANTHER" id="PTHR42812:SF12">
    <property type="entry name" value="BETA-XYLOSIDASE-RELATED"/>
    <property type="match status" value="1"/>
</dbReference>
<dbReference type="Gene3D" id="2.60.120.200">
    <property type="match status" value="1"/>
</dbReference>
<feature type="active site" description="Proton acceptor" evidence="4">
    <location>
        <position position="65"/>
    </location>
</feature>
<feature type="chain" id="PRO_5013092259" evidence="7">
    <location>
        <begin position="26"/>
        <end position="564"/>
    </location>
</feature>
<evidence type="ECO:0000256" key="2">
    <source>
        <dbReference type="ARBA" id="ARBA00022801"/>
    </source>
</evidence>
<sequence length="564" mass="62305">MTLPQAVVRIAALLLMTFTASPLPAQEPAVAKFDWFQYSGQDEVFETLLPSGHYRNPILAGFHADPAITRVGDRYYLVNSSFTFFPGIPVFESTDLVNWKLLGHVIDRPSQLDFDGLSVSRGVFAPTISHHDGVFYVVTTAVDSGGNFIATARNPAGPWSDPVWLPGVEGIDPSLFFDDDGRAWLINNDVPATAPRYDGHRAIWMQQIDLATLKPTGPRRVLLDGGVDPSTNPIWIEGPHLFKHEGWYYLTCAEGGTGPQHSQVVLRSRTLDAPFTPYAHNPILTQRDLPDDRPHPVTNAGHADLVQTPGGDWWAVFLASRNYDRVHYNTGRETFLLPVTWREGWPVILDAGKTIPYIVPAPAGVVASASSSTGNFSWRDDFDARPLKSEWYFVRVPDRAWADLQSTPGWLSVQAGEVGLDTLHNPHFLARRQQHTRFQASTQMAWPSANVDAGLAAFQNEQYWYALGIRQRGDRGEVYLERNRGGVRQVLASQAIDRHAIVQLLINADGGRYDFGFDLGNGAQWLQRDVDGSVLSTDVAGGFVGASLGPYAILRAASGNKREP</sequence>
<dbReference type="Pfam" id="PF04616">
    <property type="entry name" value="Glyco_hydro_43"/>
    <property type="match status" value="1"/>
</dbReference>
<organism evidence="9 10">
    <name type="scientific">Pseudoxanthomonas indica</name>
    <dbReference type="NCBI Taxonomy" id="428993"/>
    <lineage>
        <taxon>Bacteria</taxon>
        <taxon>Pseudomonadati</taxon>
        <taxon>Pseudomonadota</taxon>
        <taxon>Gammaproteobacteria</taxon>
        <taxon>Lysobacterales</taxon>
        <taxon>Lysobacteraceae</taxon>
        <taxon>Pseudoxanthomonas</taxon>
    </lineage>
</organism>
<evidence type="ECO:0000313" key="9">
    <source>
        <dbReference type="EMBL" id="SKC60139.1"/>
    </source>
</evidence>
<dbReference type="InterPro" id="IPR041542">
    <property type="entry name" value="GH43_C2"/>
</dbReference>
<dbReference type="Proteomes" id="UP000190341">
    <property type="component" value="Unassembled WGS sequence"/>
</dbReference>
<evidence type="ECO:0000256" key="6">
    <source>
        <dbReference type="RuleBase" id="RU361187"/>
    </source>
</evidence>